<keyword evidence="2" id="KW-0853">WD repeat</keyword>
<dbReference type="InterPro" id="IPR048720">
    <property type="entry name" value="PROPPIN"/>
</dbReference>
<dbReference type="Pfam" id="PF21032">
    <property type="entry name" value="PROPPIN"/>
    <property type="match status" value="2"/>
</dbReference>
<feature type="compositionally biased region" description="Basic and acidic residues" evidence="5">
    <location>
        <begin position="294"/>
        <end position="304"/>
    </location>
</feature>
<feature type="region of interest" description="Disordered" evidence="5">
    <location>
        <begin position="269"/>
        <end position="329"/>
    </location>
</feature>
<evidence type="ECO:0000313" key="8">
    <source>
        <dbReference type="Proteomes" id="UP000243723"/>
    </source>
</evidence>
<name>A0A2P8AFX1_9PEZI</name>
<dbReference type="PANTHER" id="PTHR11227">
    <property type="entry name" value="WD-REPEAT PROTEIN INTERACTING WITH PHOSPHOINOSIDES WIPI -RELATED"/>
    <property type="match status" value="1"/>
</dbReference>
<evidence type="ECO:0000313" key="7">
    <source>
        <dbReference type="EMBL" id="TKX21983.1"/>
    </source>
</evidence>
<evidence type="ECO:0000256" key="3">
    <source>
        <dbReference type="ARBA" id="ARBA00022737"/>
    </source>
</evidence>
<keyword evidence="3" id="KW-0677">Repeat</keyword>
<dbReference type="InterPro" id="IPR015943">
    <property type="entry name" value="WD40/YVTN_repeat-like_dom_sf"/>
</dbReference>
<comment type="caution">
    <text evidence="6">The sequence shown here is derived from an EMBL/GenBank/DDBJ whole genome shotgun (WGS) entry which is preliminary data.</text>
</comment>
<dbReference type="EMBL" id="NHZQ01000010">
    <property type="protein sequence ID" value="PSK59365.1"/>
    <property type="molecule type" value="Genomic_DNA"/>
</dbReference>
<proteinExistence type="inferred from homology"/>
<comment type="similarity">
    <text evidence="4">Belongs to the WD repeat PROPPIN family.</text>
</comment>
<dbReference type="Gene3D" id="2.130.10.10">
    <property type="entry name" value="YVTN repeat-like/Quinoprotein amine dehydrogenase"/>
    <property type="match status" value="1"/>
</dbReference>
<keyword evidence="8" id="KW-1185">Reference proteome</keyword>
<protein>
    <submittedName>
        <fullName evidence="6 7">Autophagy-related protein 18</fullName>
    </submittedName>
</protein>
<accession>A0A2P8AFX1</accession>
<dbReference type="STRING" id="40998.A0A2P8AFX1"/>
<dbReference type="GO" id="GO:0005774">
    <property type="term" value="C:vacuolar membrane"/>
    <property type="evidence" value="ECO:0007669"/>
    <property type="project" value="UniProtKB-SubCell"/>
</dbReference>
<evidence type="ECO:0000256" key="1">
    <source>
        <dbReference type="ARBA" id="ARBA00004148"/>
    </source>
</evidence>
<dbReference type="InterPro" id="IPR001680">
    <property type="entry name" value="WD40_rpt"/>
</dbReference>
<reference evidence="6 8" key="1">
    <citation type="submission" date="2017-05" db="EMBL/GenBank/DDBJ databases">
        <title>Draft genome sequence of Elsinoe australis.</title>
        <authorList>
            <person name="Cheng Q."/>
        </authorList>
    </citation>
    <scope>NUCLEOTIDE SEQUENCE [LARGE SCALE GENOMIC DNA]</scope>
    <source>
        <strain evidence="6 8">NL1</strain>
    </source>
</reference>
<dbReference type="SUPFAM" id="SSF50978">
    <property type="entry name" value="WD40 repeat-like"/>
    <property type="match status" value="1"/>
</dbReference>
<dbReference type="AlphaFoldDB" id="A0A2P8AFX1"/>
<sequence>MSINYITFNQDHSFLAVATTDGFRIYSTDPFSLVFQTPLAENGASGDIAVLEMLFSTSLVAMILSPRLLRIINTKRQSTICELTFPSRVGALKLNRKRLMVVLEDVIFIYDIQTMKTLHQITTPLNPYALCALSPNPDNNYIAYPLRKSDSVSSATPSHAPPPQKTPDPMSGDVMLFDANSMEEIKVIPAHQAPLSCMAMNSDGTLLATASEKGTVIRVFELPSAKKLYQFRRGSMPARIYSMSFNATSTLLCVSSATETIHIFKLTPQASNSNGDSALPPASPDGFDPTPGARRSESPSDRSEGYMSSDLDVSGTKEPPKAASASANPGFMSLMRRTSQNVSSTFVSRAAGYLPSAVTEIWEPARDFAWVKVPKARSGQPVKSVVAMAGNAPQVMVATSEGEFLVYQVDLEKGGEGGLVREYSVKEKSENQSGVYGE</sequence>
<dbReference type="InterPro" id="IPR036322">
    <property type="entry name" value="WD40_repeat_dom_sf"/>
</dbReference>
<dbReference type="Proteomes" id="UP000308133">
    <property type="component" value="Unassembled WGS sequence"/>
</dbReference>
<organism evidence="6 8">
    <name type="scientific">Elsinoe australis</name>
    <dbReference type="NCBI Taxonomy" id="40998"/>
    <lineage>
        <taxon>Eukaryota</taxon>
        <taxon>Fungi</taxon>
        <taxon>Dikarya</taxon>
        <taxon>Ascomycota</taxon>
        <taxon>Pezizomycotina</taxon>
        <taxon>Dothideomycetes</taxon>
        <taxon>Dothideomycetidae</taxon>
        <taxon>Myriangiales</taxon>
        <taxon>Elsinoaceae</taxon>
        <taxon>Elsinoe</taxon>
    </lineage>
</organism>
<evidence type="ECO:0000313" key="9">
    <source>
        <dbReference type="Proteomes" id="UP000308133"/>
    </source>
</evidence>
<evidence type="ECO:0000256" key="2">
    <source>
        <dbReference type="ARBA" id="ARBA00022574"/>
    </source>
</evidence>
<evidence type="ECO:0000256" key="4">
    <source>
        <dbReference type="ARBA" id="ARBA00025740"/>
    </source>
</evidence>
<dbReference type="SMART" id="SM00320">
    <property type="entry name" value="WD40"/>
    <property type="match status" value="2"/>
</dbReference>
<feature type="region of interest" description="Disordered" evidence="5">
    <location>
        <begin position="152"/>
        <end position="172"/>
    </location>
</feature>
<dbReference type="OrthoDB" id="1667587at2759"/>
<gene>
    <name evidence="6" type="ORF">B9Z65_3689</name>
    <name evidence="7" type="ORF">C1H76_5876</name>
</gene>
<evidence type="ECO:0000256" key="5">
    <source>
        <dbReference type="SAM" id="MobiDB-lite"/>
    </source>
</evidence>
<evidence type="ECO:0000313" key="6">
    <source>
        <dbReference type="EMBL" id="PSK59365.1"/>
    </source>
</evidence>
<dbReference type="Proteomes" id="UP000243723">
    <property type="component" value="Unassembled WGS sequence"/>
</dbReference>
<comment type="subcellular location">
    <subcellularLocation>
        <location evidence="1">Vacuole membrane</location>
        <topology evidence="1">Peripheral membrane protein</topology>
    </subcellularLocation>
</comment>
<reference evidence="7 9" key="2">
    <citation type="submission" date="2018-02" db="EMBL/GenBank/DDBJ databases">
        <title>Draft genome sequences of Elsinoe sp., causing black scab on jojoba.</title>
        <authorList>
            <person name="Stodart B."/>
            <person name="Jeffress S."/>
            <person name="Ash G."/>
            <person name="Arun Chinnappa K."/>
        </authorList>
    </citation>
    <scope>NUCLEOTIDE SEQUENCE [LARGE SCALE GENOMIC DNA]</scope>
    <source>
        <strain evidence="7 9">Hillstone_2</strain>
    </source>
</reference>
<dbReference type="EMBL" id="PTQR01000075">
    <property type="protein sequence ID" value="TKX21983.1"/>
    <property type="molecule type" value="Genomic_DNA"/>
</dbReference>